<protein>
    <submittedName>
        <fullName evidence="2">Uncharacterized protein</fullName>
    </submittedName>
</protein>
<proteinExistence type="predicted"/>
<feature type="compositionally biased region" description="Gly residues" evidence="1">
    <location>
        <begin position="60"/>
        <end position="69"/>
    </location>
</feature>
<evidence type="ECO:0000256" key="1">
    <source>
        <dbReference type="SAM" id="MobiDB-lite"/>
    </source>
</evidence>
<dbReference type="Proteomes" id="UP000266841">
    <property type="component" value="Unassembled WGS sequence"/>
</dbReference>
<sequence length="69" mass="7224">VETMTTLPGRLLFWGPPSWGPSYGGKGGKSGGYGDDDYSPWSPPFWGPSSWGAGPYYSGGKSGKTKGGY</sequence>
<dbReference type="AlphaFoldDB" id="K0T9X4"/>
<name>K0T9X4_THAOC</name>
<comment type="caution">
    <text evidence="2">The sequence shown here is derived from an EMBL/GenBank/DDBJ whole genome shotgun (WGS) entry which is preliminary data.</text>
</comment>
<evidence type="ECO:0000313" key="3">
    <source>
        <dbReference type="Proteomes" id="UP000266841"/>
    </source>
</evidence>
<feature type="compositionally biased region" description="Low complexity" evidence="1">
    <location>
        <begin position="48"/>
        <end position="59"/>
    </location>
</feature>
<evidence type="ECO:0000313" key="2">
    <source>
        <dbReference type="EMBL" id="EJK75538.1"/>
    </source>
</evidence>
<organism evidence="2 3">
    <name type="scientific">Thalassiosira oceanica</name>
    <name type="common">Marine diatom</name>
    <dbReference type="NCBI Taxonomy" id="159749"/>
    <lineage>
        <taxon>Eukaryota</taxon>
        <taxon>Sar</taxon>
        <taxon>Stramenopiles</taxon>
        <taxon>Ochrophyta</taxon>
        <taxon>Bacillariophyta</taxon>
        <taxon>Coscinodiscophyceae</taxon>
        <taxon>Thalassiosirophycidae</taxon>
        <taxon>Thalassiosirales</taxon>
        <taxon>Thalassiosiraceae</taxon>
        <taxon>Thalassiosira</taxon>
    </lineage>
</organism>
<feature type="non-terminal residue" evidence="2">
    <location>
        <position position="1"/>
    </location>
</feature>
<reference evidence="2 3" key="1">
    <citation type="journal article" date="2012" name="Genome Biol.">
        <title>Genome and low-iron response of an oceanic diatom adapted to chronic iron limitation.</title>
        <authorList>
            <person name="Lommer M."/>
            <person name="Specht M."/>
            <person name="Roy A.S."/>
            <person name="Kraemer L."/>
            <person name="Andreson R."/>
            <person name="Gutowska M.A."/>
            <person name="Wolf J."/>
            <person name="Bergner S.V."/>
            <person name="Schilhabel M.B."/>
            <person name="Klostermeier U.C."/>
            <person name="Beiko R.G."/>
            <person name="Rosenstiel P."/>
            <person name="Hippler M."/>
            <person name="Laroche J."/>
        </authorList>
    </citation>
    <scope>NUCLEOTIDE SEQUENCE [LARGE SCALE GENOMIC DNA]</scope>
    <source>
        <strain evidence="2 3">CCMP1005</strain>
    </source>
</reference>
<accession>K0T9X4</accession>
<gene>
    <name evidence="2" type="ORF">THAOC_02735</name>
</gene>
<keyword evidence="3" id="KW-1185">Reference proteome</keyword>
<dbReference type="EMBL" id="AGNL01002877">
    <property type="protein sequence ID" value="EJK75538.1"/>
    <property type="molecule type" value="Genomic_DNA"/>
</dbReference>
<feature type="region of interest" description="Disordered" evidence="1">
    <location>
        <begin position="48"/>
        <end position="69"/>
    </location>
</feature>